<dbReference type="EMBL" id="CCNE01000045">
    <property type="protein sequence ID" value="CDX60919.1"/>
    <property type="molecule type" value="Genomic_DNA"/>
</dbReference>
<sequence length="174" mass="19183">MSVRPGPKANFGPGQISDQVHVIVTPTVDEWADRFEHSLVHAPVTYTPTATIIVITAAVMMPIRIEYSTIAAPLSSSRNCRAIVMSFFMPISPFGGLNPTRQSQGMNPIPKHPPSSSILGPAKNPVKQINSPLTLQYSNRSFFNFHNSLIRFDFQAILTIHSQIGHIEGRKQAH</sequence>
<evidence type="ECO:0000313" key="2">
    <source>
        <dbReference type="Proteomes" id="UP000046122"/>
    </source>
</evidence>
<evidence type="ECO:0000313" key="1">
    <source>
        <dbReference type="EMBL" id="CDX60919.1"/>
    </source>
</evidence>
<dbReference type="Proteomes" id="UP000046122">
    <property type="component" value="Unassembled WGS sequence"/>
</dbReference>
<accession>A0A090GG77</accession>
<gene>
    <name evidence="1" type="ORF">MPL3365_50024</name>
</gene>
<protein>
    <submittedName>
        <fullName evidence="1">Uncharacterized protein</fullName>
    </submittedName>
</protein>
<name>A0A090GG77_MESPL</name>
<proteinExistence type="predicted"/>
<organism evidence="1 2">
    <name type="scientific">Mesorhizobium plurifarium</name>
    <dbReference type="NCBI Taxonomy" id="69974"/>
    <lineage>
        <taxon>Bacteria</taxon>
        <taxon>Pseudomonadati</taxon>
        <taxon>Pseudomonadota</taxon>
        <taxon>Alphaproteobacteria</taxon>
        <taxon>Hyphomicrobiales</taxon>
        <taxon>Phyllobacteriaceae</taxon>
        <taxon>Mesorhizobium</taxon>
    </lineage>
</organism>
<reference evidence="1 2" key="1">
    <citation type="submission" date="2014-08" db="EMBL/GenBank/DDBJ databases">
        <authorList>
            <person name="Moulin Lionel"/>
        </authorList>
    </citation>
    <scope>NUCLEOTIDE SEQUENCE [LARGE SCALE GENOMIC DNA]</scope>
</reference>
<dbReference type="AlphaFoldDB" id="A0A090GG77"/>